<protein>
    <submittedName>
        <fullName evidence="1">Uncharacterized protein</fullName>
    </submittedName>
</protein>
<comment type="caution">
    <text evidence="1">The sequence shown here is derived from an EMBL/GenBank/DDBJ whole genome shotgun (WGS) entry which is preliminary data.</text>
</comment>
<gene>
    <name evidence="1" type="ORF">GC250_01950</name>
</gene>
<dbReference type="RefSeq" id="WP_054838072.1">
    <property type="nucleotide sequence ID" value="NZ_BBBY01000005.1"/>
</dbReference>
<evidence type="ECO:0000313" key="2">
    <source>
        <dbReference type="Proteomes" id="UP000470772"/>
    </source>
</evidence>
<name>A0A6A9QLX5_SULME</name>
<dbReference type="OrthoDB" id="57108at2157"/>
<evidence type="ECO:0000313" key="1">
    <source>
        <dbReference type="EMBL" id="MUN28255.1"/>
    </source>
</evidence>
<sequence>MNKELERKIAYWRCRNKSAIFIAKTLNISCEDVWRTVKDWKIKTQNYLSSINNDQESVIVPDITGLLKRSDLTREYAERLLSDKNVINYITLSKNDNHNRYMDCIRYHILLLKG</sequence>
<reference evidence="1 2" key="1">
    <citation type="submission" date="2019-10" db="EMBL/GenBank/DDBJ databases">
        <title>Sequencing and Assembly of Multiple Reported Metal-Biooxidizing Members of the Extremely Thermoacidophilic Archaeal Family Sulfolobaceae.</title>
        <authorList>
            <person name="Counts J.A."/>
            <person name="Kelly R.M."/>
        </authorList>
    </citation>
    <scope>NUCLEOTIDE SEQUENCE [LARGE SCALE GENOMIC DNA]</scope>
    <source>
        <strain evidence="1 2">DSM 6482</strain>
    </source>
</reference>
<accession>A0A6A9QLX5</accession>
<dbReference type="AlphaFoldDB" id="A0A6A9QLX5"/>
<dbReference type="Proteomes" id="UP000470772">
    <property type="component" value="Unassembled WGS sequence"/>
</dbReference>
<organism evidence="1 2">
    <name type="scientific">Sulfuracidifex metallicus DSM 6482 = JCM 9184</name>
    <dbReference type="NCBI Taxonomy" id="523847"/>
    <lineage>
        <taxon>Archaea</taxon>
        <taxon>Thermoproteota</taxon>
        <taxon>Thermoprotei</taxon>
        <taxon>Sulfolobales</taxon>
        <taxon>Sulfolobaceae</taxon>
        <taxon>Sulfuracidifex</taxon>
    </lineage>
</organism>
<keyword evidence="2" id="KW-1185">Reference proteome</keyword>
<proteinExistence type="predicted"/>
<dbReference type="EMBL" id="WGGD01000005">
    <property type="protein sequence ID" value="MUN28255.1"/>
    <property type="molecule type" value="Genomic_DNA"/>
</dbReference>